<reference evidence="5" key="1">
    <citation type="journal article" date="2019" name="Int. J. Syst. Evol. Microbiol.">
        <title>The Global Catalogue of Microorganisms (GCM) 10K type strain sequencing project: providing services to taxonomists for standard genome sequencing and annotation.</title>
        <authorList>
            <consortium name="The Broad Institute Genomics Platform"/>
            <consortium name="The Broad Institute Genome Sequencing Center for Infectious Disease"/>
            <person name="Wu L."/>
            <person name="Ma J."/>
        </authorList>
    </citation>
    <scope>NUCLEOTIDE SEQUENCE [LARGE SCALE GENOMIC DNA]</scope>
    <source>
        <strain evidence="5">VKM B-3226</strain>
    </source>
</reference>
<dbReference type="PANTHER" id="PTHR30055">
    <property type="entry name" value="HTH-TYPE TRANSCRIPTIONAL REGULATOR RUTR"/>
    <property type="match status" value="1"/>
</dbReference>
<dbReference type="InterPro" id="IPR023772">
    <property type="entry name" value="DNA-bd_HTH_TetR-type_CS"/>
</dbReference>
<dbReference type="InterPro" id="IPR001647">
    <property type="entry name" value="HTH_TetR"/>
</dbReference>
<dbReference type="Gene3D" id="1.10.10.60">
    <property type="entry name" value="Homeodomain-like"/>
    <property type="match status" value="1"/>
</dbReference>
<dbReference type="RefSeq" id="WP_379031463.1">
    <property type="nucleotide sequence ID" value="NZ_JBHRXE010000037.1"/>
</dbReference>
<dbReference type="Pfam" id="PF14246">
    <property type="entry name" value="TetR_C_7"/>
    <property type="match status" value="1"/>
</dbReference>
<feature type="domain" description="HTH tetR-type" evidence="3">
    <location>
        <begin position="10"/>
        <end position="70"/>
    </location>
</feature>
<organism evidence="4 5">
    <name type="scientific">Paracoccus simplex</name>
    <dbReference type="NCBI Taxonomy" id="2086346"/>
    <lineage>
        <taxon>Bacteria</taxon>
        <taxon>Pseudomonadati</taxon>
        <taxon>Pseudomonadota</taxon>
        <taxon>Alphaproteobacteria</taxon>
        <taxon>Rhodobacterales</taxon>
        <taxon>Paracoccaceae</taxon>
        <taxon>Paracoccus</taxon>
    </lineage>
</organism>
<evidence type="ECO:0000256" key="1">
    <source>
        <dbReference type="ARBA" id="ARBA00023125"/>
    </source>
</evidence>
<dbReference type="Proteomes" id="UP001595596">
    <property type="component" value="Unassembled WGS sequence"/>
</dbReference>
<dbReference type="InterPro" id="IPR036271">
    <property type="entry name" value="Tet_transcr_reg_TetR-rel_C_sf"/>
</dbReference>
<accession>A0ABV7S427</accession>
<sequence>MPRALPVARGRKFMQVLEGARRVFLRDGFEGASVDEIAREAGVSKATLYSYFPDKRIMFMEVFRNELAREAADASALIEVDLPVAQVLPFIVQIISAHMVSEFGLRIYRVSVAEAERSPSLAQEYYDAGPTLLRQQLVRYFDRCIQRGELRIPDLELAADQLIELASVRIHDRALLLGPQSVDKEQMRMVSRSAVAMFLACYGSTSNALVEAAE</sequence>
<dbReference type="InterPro" id="IPR009057">
    <property type="entry name" value="Homeodomain-like_sf"/>
</dbReference>
<dbReference type="PANTHER" id="PTHR30055:SF146">
    <property type="entry name" value="HTH-TYPE TRANSCRIPTIONAL DUAL REGULATOR CECR"/>
    <property type="match status" value="1"/>
</dbReference>
<evidence type="ECO:0000313" key="5">
    <source>
        <dbReference type="Proteomes" id="UP001595596"/>
    </source>
</evidence>
<dbReference type="InterPro" id="IPR039536">
    <property type="entry name" value="TetR_C_Proteobacteria"/>
</dbReference>
<dbReference type="SUPFAM" id="SSF46689">
    <property type="entry name" value="Homeodomain-like"/>
    <property type="match status" value="1"/>
</dbReference>
<comment type="caution">
    <text evidence="4">The sequence shown here is derived from an EMBL/GenBank/DDBJ whole genome shotgun (WGS) entry which is preliminary data.</text>
</comment>
<dbReference type="Pfam" id="PF00440">
    <property type="entry name" value="TetR_N"/>
    <property type="match status" value="1"/>
</dbReference>
<evidence type="ECO:0000313" key="4">
    <source>
        <dbReference type="EMBL" id="MFC3570507.1"/>
    </source>
</evidence>
<dbReference type="SUPFAM" id="SSF48498">
    <property type="entry name" value="Tetracyclin repressor-like, C-terminal domain"/>
    <property type="match status" value="1"/>
</dbReference>
<protein>
    <submittedName>
        <fullName evidence="4">TetR/AcrR family transcriptional regulator</fullName>
    </submittedName>
</protein>
<evidence type="ECO:0000259" key="3">
    <source>
        <dbReference type="PROSITE" id="PS50977"/>
    </source>
</evidence>
<dbReference type="InterPro" id="IPR050109">
    <property type="entry name" value="HTH-type_TetR-like_transc_reg"/>
</dbReference>
<keyword evidence="1 2" id="KW-0238">DNA-binding</keyword>
<dbReference type="PRINTS" id="PR00455">
    <property type="entry name" value="HTHTETR"/>
</dbReference>
<evidence type="ECO:0000256" key="2">
    <source>
        <dbReference type="PROSITE-ProRule" id="PRU00335"/>
    </source>
</evidence>
<name>A0ABV7S427_9RHOB</name>
<dbReference type="PROSITE" id="PS50977">
    <property type="entry name" value="HTH_TETR_2"/>
    <property type="match status" value="1"/>
</dbReference>
<proteinExistence type="predicted"/>
<keyword evidence="5" id="KW-1185">Reference proteome</keyword>
<dbReference type="PROSITE" id="PS01081">
    <property type="entry name" value="HTH_TETR_1"/>
    <property type="match status" value="1"/>
</dbReference>
<feature type="DNA-binding region" description="H-T-H motif" evidence="2">
    <location>
        <begin position="33"/>
        <end position="52"/>
    </location>
</feature>
<dbReference type="EMBL" id="JBHRXE010000037">
    <property type="protein sequence ID" value="MFC3570507.1"/>
    <property type="molecule type" value="Genomic_DNA"/>
</dbReference>
<dbReference type="Gene3D" id="1.10.357.10">
    <property type="entry name" value="Tetracycline Repressor, domain 2"/>
    <property type="match status" value="1"/>
</dbReference>
<gene>
    <name evidence="4" type="ORF">ACFOMP_13680</name>
</gene>